<organism evidence="1 2">
    <name type="scientific">Pseudomonas chlororaphis</name>
    <dbReference type="NCBI Taxonomy" id="587753"/>
    <lineage>
        <taxon>Bacteria</taxon>
        <taxon>Pseudomonadati</taxon>
        <taxon>Pseudomonadota</taxon>
        <taxon>Gammaproteobacteria</taxon>
        <taxon>Pseudomonadales</taxon>
        <taxon>Pseudomonadaceae</taxon>
        <taxon>Pseudomonas</taxon>
    </lineage>
</organism>
<evidence type="ECO:0000313" key="1">
    <source>
        <dbReference type="EMBL" id="AZE50401.1"/>
    </source>
</evidence>
<gene>
    <name evidence="1" type="ORF">C4K04_4746</name>
</gene>
<dbReference type="Proteomes" id="UP000268048">
    <property type="component" value="Chromosome"/>
</dbReference>
<proteinExistence type="predicted"/>
<accession>A0A3G7TU24</accession>
<dbReference type="RefSeq" id="WP_206429760.1">
    <property type="nucleotide sequence ID" value="NZ_CP027753.1"/>
</dbReference>
<evidence type="ECO:0000313" key="2">
    <source>
        <dbReference type="Proteomes" id="UP000268048"/>
    </source>
</evidence>
<reference evidence="1 2" key="1">
    <citation type="submission" date="2018-03" db="EMBL/GenBank/DDBJ databases">
        <title>Diversity of phytobeneficial traits revealed by whole-genome analysis of worldwide-isolated phenazine-producing Pseudomonas spp.</title>
        <authorList>
            <person name="Biessy A."/>
            <person name="Novinscak A."/>
            <person name="Blom J."/>
            <person name="Leger G."/>
            <person name="Thomashow L.S."/>
            <person name="Cazorla F.M."/>
            <person name="Josic D."/>
            <person name="Filion M."/>
        </authorList>
    </citation>
    <scope>NUCLEOTIDE SEQUENCE [LARGE SCALE GENOMIC DNA]</scope>
    <source>
        <strain evidence="1 2">B25</strain>
    </source>
</reference>
<protein>
    <submittedName>
        <fullName evidence="1">Uncharacterized protein</fullName>
    </submittedName>
</protein>
<dbReference type="EMBL" id="CP027753">
    <property type="protein sequence ID" value="AZE50401.1"/>
    <property type="molecule type" value="Genomic_DNA"/>
</dbReference>
<sequence>MQGKAEKPSSGYLTDYLVGEKWRKGVKFPVGDISYFEFYDIIVEGITYQNPERNNADNIILVPEEEDVVWNSKIGVYGANGTGASEEVFLEGTAVRPFGGKQDNSQTNTRIIFEGGNVERYNNYVATVAGHEHGGLVVSAEDNSVALPILVPDGTGIKMYALNDSSKRIPVFEQDGESQPLQGYVIFHGGTSTCIMFRKGDLTTFAPGYKLYYEDTYTTAYIGLDPIHIRFESVGKNIYTEVQLYSLTNSGQDDKLLFKGRYNGMHIQEGSLPTREYVHLEGMELDFQGGSLSRAGRGLKYDVEFKLKLNFNSFKEVTDKYIPGYLINGENAIRPELGGLAYHTSYNYFGDSAGKIDSTEKLFSIFDSPTNYIDSWAFTSDGMKVRYEKPKFEVTDGAIIITASKYFLWQDDEREFMETDLPLLRFDWALNIMAGHFLLRRAPFESINAPGSVAVLGYFESEIVEEEGAQMNKGTLYIVGSRLEPGQITRDKIRVAGSK</sequence>
<name>A0A3G7TU24_9PSED</name>
<dbReference type="AlphaFoldDB" id="A0A3G7TU24"/>